<feature type="region of interest" description="Disordered" evidence="12">
    <location>
        <begin position="53"/>
        <end position="77"/>
    </location>
</feature>
<comment type="function">
    <text evidence="7">Hydrolyzes ADP-ribose (ADPR) to AMP and ribose 5'-phosphate.</text>
</comment>
<feature type="signal peptide" evidence="13">
    <location>
        <begin position="1"/>
        <end position="26"/>
    </location>
</feature>
<dbReference type="PANTHER" id="PTHR13030:SF8">
    <property type="entry name" value="ADP-RIBOSE PYROPHOSPHATASE, MITOCHONDRIAL"/>
    <property type="match status" value="1"/>
</dbReference>
<feature type="domain" description="Nudix hydrolase" evidence="14">
    <location>
        <begin position="146"/>
        <end position="302"/>
    </location>
</feature>
<proteinExistence type="inferred from homology"/>
<evidence type="ECO:0000256" key="11">
    <source>
        <dbReference type="SAM" id="Coils"/>
    </source>
</evidence>
<dbReference type="Pfam" id="PF25969">
    <property type="entry name" value="NUDT9_N"/>
    <property type="match status" value="1"/>
</dbReference>
<gene>
    <name evidence="15" type="ORF">WCI35_008962</name>
</gene>
<evidence type="ECO:0000256" key="6">
    <source>
        <dbReference type="ARBA" id="ARBA00049546"/>
    </source>
</evidence>
<evidence type="ECO:0000256" key="5">
    <source>
        <dbReference type="ARBA" id="ARBA00033056"/>
    </source>
</evidence>
<dbReference type="PROSITE" id="PS51462">
    <property type="entry name" value="NUDIX"/>
    <property type="match status" value="1"/>
</dbReference>
<reference evidence="15 16" key="1">
    <citation type="journal article" date="2024" name="G3 (Bethesda)">
        <title>A hybrid genome assembly of the endangered aye-aye (Daubentonia madagascariensis).</title>
        <authorList>
            <person name="Versoza C.J."/>
            <person name="Pfeifer S.P."/>
        </authorList>
    </citation>
    <scope>NUCLEOTIDE SEQUENCE [LARGE SCALE GENOMIC DNA]</scope>
    <source>
        <strain evidence="15">6821</strain>
    </source>
</reference>
<evidence type="ECO:0000256" key="8">
    <source>
        <dbReference type="ARBA" id="ARBA00064968"/>
    </source>
</evidence>
<dbReference type="Proteomes" id="UP001610411">
    <property type="component" value="Unassembled WGS sequence"/>
</dbReference>
<comment type="caution">
    <text evidence="15">The sequence shown here is derived from an EMBL/GenBank/DDBJ whole genome shotgun (WGS) entry which is preliminary data.</text>
</comment>
<evidence type="ECO:0000256" key="9">
    <source>
        <dbReference type="ARBA" id="ARBA00070304"/>
    </source>
</evidence>
<dbReference type="EC" id="3.6.1.13" evidence="2"/>
<evidence type="ECO:0000256" key="2">
    <source>
        <dbReference type="ARBA" id="ARBA00012453"/>
    </source>
</evidence>
<evidence type="ECO:0000259" key="14">
    <source>
        <dbReference type="PROSITE" id="PS51462"/>
    </source>
</evidence>
<dbReference type="Pfam" id="PF00293">
    <property type="entry name" value="NUDIX"/>
    <property type="match status" value="1"/>
</dbReference>
<dbReference type="InterPro" id="IPR000086">
    <property type="entry name" value="NUDIX_hydrolase_dom"/>
</dbReference>
<dbReference type="FunFam" id="3.90.79.10:FF:000021">
    <property type="entry name" value="ADP-ribose pyrophosphatase, mitochondrial isoform X1"/>
    <property type="match status" value="1"/>
</dbReference>
<keyword evidence="16" id="KW-1185">Reference proteome</keyword>
<evidence type="ECO:0000256" key="3">
    <source>
        <dbReference type="ARBA" id="ARBA00030162"/>
    </source>
</evidence>
<keyword evidence="11" id="KW-0175">Coiled coil</keyword>
<dbReference type="InterPro" id="IPR039989">
    <property type="entry name" value="NUDT9"/>
</dbReference>
<evidence type="ECO:0000256" key="1">
    <source>
        <dbReference type="ARBA" id="ARBA00007482"/>
    </source>
</evidence>
<dbReference type="CDD" id="cd03670">
    <property type="entry name" value="NUDIX_ADPRase_Nudt9"/>
    <property type="match status" value="1"/>
</dbReference>
<evidence type="ECO:0000313" key="16">
    <source>
        <dbReference type="Proteomes" id="UP001610411"/>
    </source>
</evidence>
<organism evidence="15 16">
    <name type="scientific">Daubentonia madagascariensis</name>
    <name type="common">Aye-aye</name>
    <name type="synonym">Sciurus madagascariensis</name>
    <dbReference type="NCBI Taxonomy" id="31869"/>
    <lineage>
        <taxon>Eukaryota</taxon>
        <taxon>Metazoa</taxon>
        <taxon>Chordata</taxon>
        <taxon>Craniata</taxon>
        <taxon>Vertebrata</taxon>
        <taxon>Euteleostomi</taxon>
        <taxon>Mammalia</taxon>
        <taxon>Eutheria</taxon>
        <taxon>Euarchontoglires</taxon>
        <taxon>Primates</taxon>
        <taxon>Strepsirrhini</taxon>
        <taxon>Chiromyiformes</taxon>
        <taxon>Daubentoniidae</taxon>
        <taxon>Daubentonia</taxon>
    </lineage>
</organism>
<evidence type="ECO:0000256" key="12">
    <source>
        <dbReference type="SAM" id="MobiDB-lite"/>
    </source>
</evidence>
<feature type="coiled-coil region" evidence="11">
    <location>
        <begin position="200"/>
        <end position="227"/>
    </location>
</feature>
<evidence type="ECO:0000256" key="4">
    <source>
        <dbReference type="ARBA" id="ARBA00030308"/>
    </source>
</evidence>
<sequence>MAGRFLGKALATVSLSLALVSVTVRSYGCRSIPAYRNSFSSCWFHLSTSTMSGSNGSKENSHNKARTSPYPGSKVERSQVPNEKVGWLVEWQDYNPVEYTAVSVLAGPRWADPQIRNPAGRTGLVGRGLLGRWGPNHAADPIITRWKRDSSGNKITHPVSGKHILQFVAIKRKDCGEWAIPGGMVDPGEKISATLKREFGEEALNSLQKSSAEKREIEEQLHKLFSQEHLVIYKGYVDDPRNTDNAWMETEAVNYHDETGEIMDNLTLEAGDDAGKVKWVDISDKLKLYASHSQFIKLVAEKRDAHWSEDSEADCHGV</sequence>
<name>A0ABD2EN39_DAUMA</name>
<comment type="similarity">
    <text evidence="1">Belongs to the Nudix hydrolase family. NudF subfamily.</text>
</comment>
<dbReference type="GO" id="GO:0047631">
    <property type="term" value="F:ADP-ribose diphosphatase activity"/>
    <property type="evidence" value="ECO:0007669"/>
    <property type="project" value="UniProtKB-EC"/>
</dbReference>
<feature type="chain" id="PRO_5044770721" description="ADP-ribose pyrophosphatase, mitochondrial" evidence="13">
    <location>
        <begin position="27"/>
        <end position="318"/>
    </location>
</feature>
<evidence type="ECO:0000313" key="15">
    <source>
        <dbReference type="EMBL" id="KAL2780569.1"/>
    </source>
</evidence>
<protein>
    <recommendedName>
        <fullName evidence="9">ADP-ribose pyrophosphatase, mitochondrial</fullName>
        <ecNumber evidence="2">3.6.1.13</ecNumber>
    </recommendedName>
    <alternativeName>
        <fullName evidence="3">ADP-ribose diphosphatase</fullName>
    </alternativeName>
    <alternativeName>
        <fullName evidence="5">ADP-ribose phosphohydrolase</fullName>
    </alternativeName>
    <alternativeName>
        <fullName evidence="4">Adenosine diphosphoribose pyrophosphatase</fullName>
    </alternativeName>
    <alternativeName>
        <fullName evidence="10">Nucleoside diphosphate-linked moiety X motif 9</fullName>
    </alternativeName>
</protein>
<evidence type="ECO:0000256" key="7">
    <source>
        <dbReference type="ARBA" id="ARBA00056962"/>
    </source>
</evidence>
<dbReference type="InterPro" id="IPR015797">
    <property type="entry name" value="NUDIX_hydrolase-like_dom_sf"/>
</dbReference>
<keyword evidence="13" id="KW-0732">Signal</keyword>
<dbReference type="EMBL" id="JBFSEQ010000003">
    <property type="protein sequence ID" value="KAL2780569.1"/>
    <property type="molecule type" value="Genomic_DNA"/>
</dbReference>
<comment type="subunit">
    <text evidence="8">Monomer. Interacts with GLOD4.</text>
</comment>
<comment type="catalytic activity">
    <reaction evidence="6">
        <text>ADP-D-ribose + H2O = D-ribose 5-phosphate + AMP + 2 H(+)</text>
        <dbReference type="Rhea" id="RHEA:10412"/>
        <dbReference type="ChEBI" id="CHEBI:15377"/>
        <dbReference type="ChEBI" id="CHEBI:15378"/>
        <dbReference type="ChEBI" id="CHEBI:57967"/>
        <dbReference type="ChEBI" id="CHEBI:78346"/>
        <dbReference type="ChEBI" id="CHEBI:456215"/>
        <dbReference type="EC" id="3.6.1.13"/>
    </reaction>
</comment>
<dbReference type="AlphaFoldDB" id="A0ABD2EN39"/>
<accession>A0ABD2EN39</accession>
<evidence type="ECO:0000256" key="10">
    <source>
        <dbReference type="ARBA" id="ARBA00079599"/>
    </source>
</evidence>
<dbReference type="SUPFAM" id="SSF55811">
    <property type="entry name" value="Nudix"/>
    <property type="match status" value="1"/>
</dbReference>
<dbReference type="PANTHER" id="PTHR13030">
    <property type="entry name" value="NUDIX HYDROLASE"/>
    <property type="match status" value="1"/>
</dbReference>
<dbReference type="Gene3D" id="3.90.79.10">
    <property type="entry name" value="Nucleoside Triphosphate Pyrophosphohydrolase"/>
    <property type="match status" value="1"/>
</dbReference>
<evidence type="ECO:0000256" key="13">
    <source>
        <dbReference type="SAM" id="SignalP"/>
    </source>
</evidence>